<dbReference type="Pfam" id="PF03466">
    <property type="entry name" value="LysR_substrate"/>
    <property type="match status" value="1"/>
</dbReference>
<sequence>MDNKDWLMLRTISEEKNITKAAERLYISQPALSYRLKNLEKEFGAKIVLRNTTGVVFTHQGEYLLNYALKMLTQLTSAKEHIQNMENKIQGTLRIGTSAIFAHYELPEILKGFLESYPDVDISLKTGLSSRINKMLQKDEFAVAILRGDPFWPEEKHMLQEEHICLTSRNVIKFHDLPHLPRINYGTDSSLREMLENWWLEIFPCPPNITMEVDSMDTCRQMVLHGLGWAILPFIGLKEHDSLYTQELHWRDGTPVLRRTWMLYRNSSLELSAVHAFVNYIKTYYDRKKSAEL</sequence>
<feature type="domain" description="HTH lysR-type" evidence="5">
    <location>
        <begin position="1"/>
        <end position="58"/>
    </location>
</feature>
<evidence type="ECO:0000256" key="4">
    <source>
        <dbReference type="ARBA" id="ARBA00023163"/>
    </source>
</evidence>
<dbReference type="Gene3D" id="3.40.190.290">
    <property type="match status" value="1"/>
</dbReference>
<dbReference type="RefSeq" id="WP_007955147.1">
    <property type="nucleotide sequence ID" value="NZ_CP010978.1"/>
</dbReference>
<dbReference type="InterPro" id="IPR005119">
    <property type="entry name" value="LysR_subst-bd"/>
</dbReference>
<dbReference type="Pfam" id="PF00126">
    <property type="entry name" value="HTH_1"/>
    <property type="match status" value="1"/>
</dbReference>
<evidence type="ECO:0000256" key="3">
    <source>
        <dbReference type="ARBA" id="ARBA00023125"/>
    </source>
</evidence>
<organism evidence="6 7">
    <name type="scientific">Pelosinus fermentans JBW45</name>
    <dbReference type="NCBI Taxonomy" id="1192197"/>
    <lineage>
        <taxon>Bacteria</taxon>
        <taxon>Bacillati</taxon>
        <taxon>Bacillota</taxon>
        <taxon>Negativicutes</taxon>
        <taxon>Selenomonadales</taxon>
        <taxon>Sporomusaceae</taxon>
        <taxon>Pelosinus</taxon>
    </lineage>
</organism>
<evidence type="ECO:0000259" key="5">
    <source>
        <dbReference type="PROSITE" id="PS50931"/>
    </source>
</evidence>
<dbReference type="CDD" id="cd05466">
    <property type="entry name" value="PBP2_LTTR_substrate"/>
    <property type="match status" value="1"/>
</dbReference>
<keyword evidence="2" id="KW-0805">Transcription regulation</keyword>
<dbReference type="EMBL" id="CP010978">
    <property type="protein sequence ID" value="AJQ29853.1"/>
    <property type="molecule type" value="Genomic_DNA"/>
</dbReference>
<dbReference type="GO" id="GO:0000976">
    <property type="term" value="F:transcription cis-regulatory region binding"/>
    <property type="evidence" value="ECO:0007669"/>
    <property type="project" value="TreeGrafter"/>
</dbReference>
<dbReference type="InterPro" id="IPR036388">
    <property type="entry name" value="WH-like_DNA-bd_sf"/>
</dbReference>
<protein>
    <submittedName>
        <fullName evidence="6">Transcriptional regulator, LysR family</fullName>
    </submittedName>
</protein>
<dbReference type="PANTHER" id="PTHR30126:SF78">
    <property type="entry name" value="HTH LYSR-TYPE DOMAIN-CONTAINING PROTEIN"/>
    <property type="match status" value="1"/>
</dbReference>
<dbReference type="OrthoDB" id="107670at2"/>
<comment type="similarity">
    <text evidence="1">Belongs to the LysR transcriptional regulatory family.</text>
</comment>
<dbReference type="HOGENOM" id="CLU_039613_6_2_9"/>
<dbReference type="PROSITE" id="PS50931">
    <property type="entry name" value="HTH_LYSR"/>
    <property type="match status" value="1"/>
</dbReference>
<dbReference type="PRINTS" id="PR00039">
    <property type="entry name" value="HTHLYSR"/>
</dbReference>
<dbReference type="KEGG" id="pft:JBW_04524"/>
<dbReference type="SUPFAM" id="SSF53850">
    <property type="entry name" value="Periplasmic binding protein-like II"/>
    <property type="match status" value="1"/>
</dbReference>
<dbReference type="InterPro" id="IPR036390">
    <property type="entry name" value="WH_DNA-bd_sf"/>
</dbReference>
<dbReference type="STRING" id="1192197.JBW_04524"/>
<reference evidence="6 7" key="1">
    <citation type="journal article" date="2015" name="Genome Announc.">
        <title>Complete Genome Sequence of Pelosinus fermentans JBW45, a Member of a Remarkably Competitive Group of Negativicutes in the Firmicutes Phylum.</title>
        <authorList>
            <person name="De Leon K.B."/>
            <person name="Utturkar S.M."/>
            <person name="Camilleri L.B."/>
            <person name="Elias D.A."/>
            <person name="Arkin A.P."/>
            <person name="Fields M.W."/>
            <person name="Brown S.D."/>
            <person name="Wall J.D."/>
        </authorList>
    </citation>
    <scope>NUCLEOTIDE SEQUENCE [LARGE SCALE GENOMIC DNA]</scope>
    <source>
        <strain evidence="6 7">JBW45</strain>
    </source>
</reference>
<dbReference type="Proteomes" id="UP000005361">
    <property type="component" value="Chromosome"/>
</dbReference>
<proteinExistence type="inferred from homology"/>
<dbReference type="InterPro" id="IPR000847">
    <property type="entry name" value="LysR_HTH_N"/>
</dbReference>
<keyword evidence="3" id="KW-0238">DNA-binding</keyword>
<accession>I9DJW3</accession>
<gene>
    <name evidence="6" type="ORF">JBW_04524</name>
</gene>
<name>I9DJW3_9FIRM</name>
<dbReference type="Gene3D" id="1.10.10.10">
    <property type="entry name" value="Winged helix-like DNA-binding domain superfamily/Winged helix DNA-binding domain"/>
    <property type="match status" value="1"/>
</dbReference>
<evidence type="ECO:0000313" key="7">
    <source>
        <dbReference type="Proteomes" id="UP000005361"/>
    </source>
</evidence>
<keyword evidence="4" id="KW-0804">Transcription</keyword>
<reference evidence="7" key="2">
    <citation type="submission" date="2015-02" db="EMBL/GenBank/DDBJ databases">
        <title>Complete Genome Sequence of Pelosinus fermentans JBW45.</title>
        <authorList>
            <person name="De Leon K.B."/>
            <person name="Utturkar S.M."/>
            <person name="Camilleri L.B."/>
            <person name="Arkin A.P."/>
            <person name="Fields M.W."/>
            <person name="Brown S.D."/>
            <person name="Wall J.D."/>
        </authorList>
    </citation>
    <scope>NUCLEOTIDE SEQUENCE [LARGE SCALE GENOMIC DNA]</scope>
    <source>
        <strain evidence="7">JBW45</strain>
    </source>
</reference>
<dbReference type="PANTHER" id="PTHR30126">
    <property type="entry name" value="HTH-TYPE TRANSCRIPTIONAL REGULATOR"/>
    <property type="match status" value="1"/>
</dbReference>
<dbReference type="AlphaFoldDB" id="I9DJW3"/>
<evidence type="ECO:0000313" key="6">
    <source>
        <dbReference type="EMBL" id="AJQ29853.1"/>
    </source>
</evidence>
<dbReference type="GO" id="GO:0003700">
    <property type="term" value="F:DNA-binding transcription factor activity"/>
    <property type="evidence" value="ECO:0007669"/>
    <property type="project" value="InterPro"/>
</dbReference>
<evidence type="ECO:0000256" key="2">
    <source>
        <dbReference type="ARBA" id="ARBA00023015"/>
    </source>
</evidence>
<dbReference type="SUPFAM" id="SSF46785">
    <property type="entry name" value="Winged helix' DNA-binding domain"/>
    <property type="match status" value="1"/>
</dbReference>
<evidence type="ECO:0000256" key="1">
    <source>
        <dbReference type="ARBA" id="ARBA00009437"/>
    </source>
</evidence>